<protein>
    <recommendedName>
        <fullName evidence="4">Polysaccharide chain length determinant N-terminal domain-containing protein</fullName>
    </recommendedName>
</protein>
<comment type="caution">
    <text evidence="2">The sequence shown here is derived from an EMBL/GenBank/DDBJ whole genome shotgun (WGS) entry which is preliminary data.</text>
</comment>
<organism evidence="2 3">
    <name type="scientific">Fusobacterium hwasookii ChDC F128</name>
    <dbReference type="NCBI Taxonomy" id="1216362"/>
    <lineage>
        <taxon>Bacteria</taxon>
        <taxon>Fusobacteriati</taxon>
        <taxon>Fusobacteriota</taxon>
        <taxon>Fusobacteriia</taxon>
        <taxon>Fusobacteriales</taxon>
        <taxon>Fusobacteriaceae</taxon>
        <taxon>Fusobacterium</taxon>
    </lineage>
</organism>
<name>A0ABN0H2B4_9FUSO</name>
<dbReference type="RefSeq" id="WP_005916263.1">
    <property type="nucleotide sequence ID" value="NZ_ALVD01000002.1"/>
</dbReference>
<evidence type="ECO:0000313" key="3">
    <source>
        <dbReference type="Proteomes" id="UP000004829"/>
    </source>
</evidence>
<accession>A0ABN0H2B4</accession>
<dbReference type="EMBL" id="ALVD01000002">
    <property type="protein sequence ID" value="EJU08380.1"/>
    <property type="molecule type" value="Genomic_DNA"/>
</dbReference>
<keyword evidence="1" id="KW-0812">Transmembrane</keyword>
<reference evidence="3" key="1">
    <citation type="journal article" date="2012" name="J. Bacteriol.">
        <title>Draft Genome Sequence of Fusobacterium nucleatum ChDC F128, Isolated from a Periodontitis Lesion.</title>
        <authorList>
            <person name="Park S.N."/>
            <person name="Kong S.W."/>
            <person name="Kim H.S."/>
            <person name="Park M.S."/>
            <person name="Lee J.W."/>
            <person name="Cho E."/>
            <person name="Lim Y.K."/>
            <person name="Choi M.H."/>
            <person name="Chang Y.H."/>
            <person name="Shin J.H."/>
            <person name="Park H.S."/>
            <person name="Choi S.H."/>
            <person name="Kook J.K."/>
        </authorList>
    </citation>
    <scope>NUCLEOTIDE SEQUENCE [LARGE SCALE GENOMIC DNA]</scope>
    <source>
        <strain evidence="3">ChDC F128</strain>
    </source>
</reference>
<evidence type="ECO:0000256" key="1">
    <source>
        <dbReference type="SAM" id="Phobius"/>
    </source>
</evidence>
<keyword evidence="1" id="KW-1133">Transmembrane helix</keyword>
<keyword evidence="1" id="KW-0472">Membrane</keyword>
<gene>
    <name evidence="2" type="ORF">B437_03646</name>
</gene>
<feature type="transmembrane region" description="Helical" evidence="1">
    <location>
        <begin position="31"/>
        <end position="50"/>
    </location>
</feature>
<proteinExistence type="predicted"/>
<feature type="transmembrane region" description="Helical" evidence="1">
    <location>
        <begin position="298"/>
        <end position="318"/>
    </location>
</feature>
<evidence type="ECO:0000313" key="2">
    <source>
        <dbReference type="EMBL" id="EJU08380.1"/>
    </source>
</evidence>
<evidence type="ECO:0008006" key="4">
    <source>
        <dbReference type="Google" id="ProtNLM"/>
    </source>
</evidence>
<keyword evidence="3" id="KW-1185">Reference proteome</keyword>
<dbReference type="Proteomes" id="UP000004829">
    <property type="component" value="Unassembled WGS sequence"/>
</dbReference>
<sequence length="332" mass="38941">MQNNLMKVENNHFEEDEVDIYKLVNIFLKNIKIFIIVSIIGILITGIYIVKRVIFDKNNISYIDYTLNYQEINSYIGNNIYYPKKNPEGILLDNKYLELLFENPELKALYEEKVKEDRDNIATKRRFLEKKEIISTVSLKKMVKKIEEKDLISPDSYRTIVKINKRNDNDRKVSDSIMTAYLDILNQYYKENMFDYLAERKKYLEKTLPVLKRQLETNAVSGNISIASGGTGGADNNYFKYIYPIQVSNIDTYYEKYKALETEYQAIKTLFDLELNKTENFIKYDTSIIIEKEKTGNIIKLGIGIFISLCLGVLATFIKEFIEGYKKNKEVF</sequence>